<dbReference type="AlphaFoldDB" id="A0A1U7IMB9"/>
<protein>
    <submittedName>
        <fullName evidence="1">Uncharacterized protein</fullName>
    </submittedName>
</protein>
<proteinExistence type="predicted"/>
<comment type="caution">
    <text evidence="1">The sequence shown here is derived from an EMBL/GenBank/DDBJ whole genome shotgun (WGS) entry which is preliminary data.</text>
</comment>
<dbReference type="EMBL" id="MRCE01000008">
    <property type="protein sequence ID" value="OKH38367.1"/>
    <property type="molecule type" value="Genomic_DNA"/>
</dbReference>
<reference evidence="1 2" key="1">
    <citation type="submission" date="2016-11" db="EMBL/GenBank/DDBJ databases">
        <title>Draft Genome Sequences of Nine Cyanobacterial Strains from Diverse Habitats.</title>
        <authorList>
            <person name="Zhu T."/>
            <person name="Hou S."/>
            <person name="Lu X."/>
            <person name="Hess W.R."/>
        </authorList>
    </citation>
    <scope>NUCLEOTIDE SEQUENCE [LARGE SCALE GENOMIC DNA]</scope>
    <source>
        <strain evidence="1 2">IAM M-71</strain>
    </source>
</reference>
<dbReference type="Proteomes" id="UP000185860">
    <property type="component" value="Unassembled WGS sequence"/>
</dbReference>
<sequence length="75" mass="8454">MEFDRLPVKVLGFLGKEKITILLLPGNGFVDGGIIETLPAEMIPLDLRMPNNEFDVLRDRVSGEFVKVLRKTDLI</sequence>
<name>A0A1U7IMB9_9CYAN</name>
<accession>A0A1U7IMB9</accession>
<dbReference type="STRING" id="454136.NIES2119_10035"/>
<dbReference type="OrthoDB" id="487922at2"/>
<evidence type="ECO:0000313" key="1">
    <source>
        <dbReference type="EMBL" id="OKH38367.1"/>
    </source>
</evidence>
<gene>
    <name evidence="1" type="ORF">NIES2119_10035</name>
</gene>
<evidence type="ECO:0000313" key="2">
    <source>
        <dbReference type="Proteomes" id="UP000185860"/>
    </source>
</evidence>
<dbReference type="RefSeq" id="WP_073593334.1">
    <property type="nucleotide sequence ID" value="NZ_MRCE01000008.1"/>
</dbReference>
<organism evidence="1 2">
    <name type="scientific">[Phormidium ambiguum] IAM M-71</name>
    <dbReference type="NCBI Taxonomy" id="454136"/>
    <lineage>
        <taxon>Bacteria</taxon>
        <taxon>Bacillati</taxon>
        <taxon>Cyanobacteriota</taxon>
        <taxon>Cyanophyceae</taxon>
        <taxon>Oscillatoriophycideae</taxon>
        <taxon>Aerosakkonematales</taxon>
        <taxon>Aerosakkonemataceae</taxon>
        <taxon>Floridanema</taxon>
    </lineage>
</organism>